<dbReference type="Proteomes" id="UP000019109">
    <property type="component" value="Unassembled WGS sequence"/>
</dbReference>
<dbReference type="Pfam" id="PF07833">
    <property type="entry name" value="Cu_amine_oxidN1"/>
    <property type="match status" value="1"/>
</dbReference>
<dbReference type="RefSeq" id="WP_038288963.1">
    <property type="nucleotide sequence ID" value="NZ_BAVR01000025.1"/>
</dbReference>
<keyword evidence="4" id="KW-1185">Reference proteome</keyword>
<feature type="chain" id="PRO_5004849944" description="Copper amine oxidase-like N-terminal domain-containing protein" evidence="1">
    <location>
        <begin position="24"/>
        <end position="266"/>
    </location>
</feature>
<dbReference type="STRING" id="1294263.JCM21531_2284"/>
<gene>
    <name evidence="3" type="ORF">JCM21531_2284</name>
</gene>
<feature type="domain" description="Copper amine oxidase-like N-terminal" evidence="2">
    <location>
        <begin position="32"/>
        <end position="140"/>
    </location>
</feature>
<evidence type="ECO:0000313" key="4">
    <source>
        <dbReference type="Proteomes" id="UP000019109"/>
    </source>
</evidence>
<sequence>MKKIALVLAIMSVLMMLTSIAGAVELPLRVEVNGERLYFPDEQPFIDSNGRTQTPARFIAEKLGANVTWDGKEQKAVFEKGSKKLVLYIGKTEYELNGEKKKMDTAALLISGRTFVPARYVAEAFDAVVSWDPDIRTVYINTNVKPADKKEGIEIVAGFEVPLDTNLIAVEEDWGGKTEACFEINLLRADVEGQLEDLRQILLQKCDRSTVDEVIAYVSQKKERKYYLPEKYIYDSKSRRYIWISESFMEDISIFYCSATYKRSND</sequence>
<dbReference type="OrthoDB" id="1803673at2"/>
<comment type="caution">
    <text evidence="3">The sequence shown here is derived from an EMBL/GenBank/DDBJ whole genome shotgun (WGS) entry which is preliminary data.</text>
</comment>
<dbReference type="AlphaFoldDB" id="W4V7T7"/>
<dbReference type="EMBL" id="BAVR01000025">
    <property type="protein sequence ID" value="GAE88809.1"/>
    <property type="molecule type" value="Genomic_DNA"/>
</dbReference>
<evidence type="ECO:0000259" key="2">
    <source>
        <dbReference type="Pfam" id="PF07833"/>
    </source>
</evidence>
<keyword evidence="1" id="KW-0732">Signal</keyword>
<feature type="signal peptide" evidence="1">
    <location>
        <begin position="1"/>
        <end position="23"/>
    </location>
</feature>
<organism evidence="3 4">
    <name type="scientific">Acetivibrio straminisolvens JCM 21531</name>
    <dbReference type="NCBI Taxonomy" id="1294263"/>
    <lineage>
        <taxon>Bacteria</taxon>
        <taxon>Bacillati</taxon>
        <taxon>Bacillota</taxon>
        <taxon>Clostridia</taxon>
        <taxon>Eubacteriales</taxon>
        <taxon>Oscillospiraceae</taxon>
        <taxon>Acetivibrio</taxon>
    </lineage>
</organism>
<protein>
    <recommendedName>
        <fullName evidence="2">Copper amine oxidase-like N-terminal domain-containing protein</fullName>
    </recommendedName>
</protein>
<proteinExistence type="predicted"/>
<evidence type="ECO:0000313" key="3">
    <source>
        <dbReference type="EMBL" id="GAE88809.1"/>
    </source>
</evidence>
<accession>W4V7T7</accession>
<reference evidence="3" key="1">
    <citation type="journal article" date="2014" name="Genome Announc.">
        <title>Draft Genome Sequence of Clostridium straminisolvens Strain JCM 21531T, Isolated from a Cellulose-Degrading Bacterial Community.</title>
        <authorList>
            <person name="Yuki M."/>
            <person name="Oshima K."/>
            <person name="Suda W."/>
            <person name="Sakamoto M."/>
            <person name="Kitamura K."/>
            <person name="Iida T."/>
            <person name="Hattori M."/>
            <person name="Ohkuma M."/>
        </authorList>
    </citation>
    <scope>NUCLEOTIDE SEQUENCE [LARGE SCALE GENOMIC DNA]</scope>
    <source>
        <strain evidence="3">JCM 21531</strain>
    </source>
</reference>
<dbReference type="SUPFAM" id="SSF55383">
    <property type="entry name" value="Copper amine oxidase, domain N"/>
    <property type="match status" value="1"/>
</dbReference>
<name>W4V7T7_9FIRM</name>
<evidence type="ECO:0000256" key="1">
    <source>
        <dbReference type="SAM" id="SignalP"/>
    </source>
</evidence>
<dbReference type="InterPro" id="IPR012854">
    <property type="entry name" value="Cu_amine_oxidase-like_N"/>
</dbReference>
<dbReference type="Gene3D" id="3.30.457.10">
    <property type="entry name" value="Copper amine oxidase-like, N-terminal domain"/>
    <property type="match status" value="1"/>
</dbReference>
<dbReference type="InterPro" id="IPR036582">
    <property type="entry name" value="Mao_N_sf"/>
</dbReference>